<dbReference type="Proteomes" id="UP001652623">
    <property type="component" value="Chromosome 10"/>
</dbReference>
<evidence type="ECO:0000313" key="2">
    <source>
        <dbReference type="Proteomes" id="UP001652623"/>
    </source>
</evidence>
<dbReference type="SMART" id="SM01065">
    <property type="entry name" value="CBM_2"/>
    <property type="match status" value="1"/>
</dbReference>
<feature type="domain" description="CBM20" evidence="1">
    <location>
        <begin position="79"/>
        <end position="181"/>
    </location>
</feature>
<dbReference type="PANTHER" id="PTHR15048:SF0">
    <property type="entry name" value="STARCH-BINDING DOMAIN-CONTAINING PROTEIN 1"/>
    <property type="match status" value="1"/>
</dbReference>
<proteinExistence type="predicted"/>
<gene>
    <name evidence="3" type="primary">LOC107410814</name>
</gene>
<protein>
    <submittedName>
        <fullName evidence="3">Uncharacterized protein LOC107410814</fullName>
    </submittedName>
</protein>
<dbReference type="PANTHER" id="PTHR15048">
    <property type="entry name" value="STARCH-BINDING DOMAIN-CONTAINING PROTEIN 1"/>
    <property type="match status" value="1"/>
</dbReference>
<keyword evidence="2" id="KW-1185">Reference proteome</keyword>
<organism evidence="2 3">
    <name type="scientific">Ziziphus jujuba</name>
    <name type="common">Chinese jujube</name>
    <name type="synonym">Ziziphus sativa</name>
    <dbReference type="NCBI Taxonomy" id="326968"/>
    <lineage>
        <taxon>Eukaryota</taxon>
        <taxon>Viridiplantae</taxon>
        <taxon>Streptophyta</taxon>
        <taxon>Embryophyta</taxon>
        <taxon>Tracheophyta</taxon>
        <taxon>Spermatophyta</taxon>
        <taxon>Magnoliopsida</taxon>
        <taxon>eudicotyledons</taxon>
        <taxon>Gunneridae</taxon>
        <taxon>Pentapetalae</taxon>
        <taxon>rosids</taxon>
        <taxon>fabids</taxon>
        <taxon>Rosales</taxon>
        <taxon>Rhamnaceae</taxon>
        <taxon>Paliureae</taxon>
        <taxon>Ziziphus</taxon>
    </lineage>
</organism>
<reference evidence="3" key="1">
    <citation type="submission" date="2025-08" db="UniProtKB">
        <authorList>
            <consortium name="RefSeq"/>
        </authorList>
    </citation>
    <scope>IDENTIFICATION</scope>
    <source>
        <tissue evidence="3">Seedling</tissue>
    </source>
</reference>
<dbReference type="GeneID" id="107410814"/>
<sequence>MEASAINCTSLYAKPYSKKGLSSSITLLRRSDIYLQRLKSNVYLHPSVSLRHKAFQLVASYGTEFSRGLETAGISIHSTNTVMAVRTKFQLHKKCHFGEHFLLVGNEPAIGMWNPSKAIPLNWSHGNIWTTEIFIKVDSPIQYKLILKQSSGDIVWQPGPDRIFRAWKTNNRIIVIEDWENASLQKITEEKTNNHNAELLVNHDRQPTDAENIRRIREELKLMAKKGAKFSESTTRTGNDFIVGEKTKYSTEGPWTNAHMGVSIAGGYKKEAPIYKNKPRTSRRKFLLSMEDGDLGIHEEGFVLVPGLKQIVS</sequence>
<dbReference type="Pfam" id="PF00686">
    <property type="entry name" value="CBM_20"/>
    <property type="match status" value="1"/>
</dbReference>
<dbReference type="RefSeq" id="XP_060667985.1">
    <property type="nucleotide sequence ID" value="XM_060812002.1"/>
</dbReference>
<evidence type="ECO:0000259" key="1">
    <source>
        <dbReference type="PROSITE" id="PS51166"/>
    </source>
</evidence>
<dbReference type="InterPro" id="IPR013783">
    <property type="entry name" value="Ig-like_fold"/>
</dbReference>
<accession>A0ABM3ZU35</accession>
<dbReference type="Gene3D" id="2.60.40.10">
    <property type="entry name" value="Immunoglobulins"/>
    <property type="match status" value="1"/>
</dbReference>
<dbReference type="SUPFAM" id="SSF49452">
    <property type="entry name" value="Starch-binding domain-like"/>
    <property type="match status" value="1"/>
</dbReference>
<dbReference type="CDD" id="cd05467">
    <property type="entry name" value="CBM20"/>
    <property type="match status" value="1"/>
</dbReference>
<dbReference type="InterPro" id="IPR002044">
    <property type="entry name" value="CBM20"/>
</dbReference>
<dbReference type="InterPro" id="IPR013784">
    <property type="entry name" value="Carb-bd-like_fold"/>
</dbReference>
<evidence type="ECO:0000313" key="3">
    <source>
        <dbReference type="RefSeq" id="XP_060667985.1"/>
    </source>
</evidence>
<dbReference type="PROSITE" id="PS51166">
    <property type="entry name" value="CBM20"/>
    <property type="match status" value="1"/>
</dbReference>
<name>A0ABM3ZU35_ZIZJJ</name>